<dbReference type="AlphaFoldDB" id="A0A369T7Y7"/>
<organism evidence="2 3">
    <name type="scientific">Ferruginivarius sediminum</name>
    <dbReference type="NCBI Taxonomy" id="2661937"/>
    <lineage>
        <taxon>Bacteria</taxon>
        <taxon>Pseudomonadati</taxon>
        <taxon>Pseudomonadota</taxon>
        <taxon>Alphaproteobacteria</taxon>
        <taxon>Rhodospirillales</taxon>
        <taxon>Rhodospirillaceae</taxon>
        <taxon>Ferruginivarius</taxon>
    </lineage>
</organism>
<evidence type="ECO:0000313" key="2">
    <source>
        <dbReference type="EMBL" id="RDD60465.1"/>
    </source>
</evidence>
<proteinExistence type="predicted"/>
<dbReference type="EMBL" id="QPMH01000026">
    <property type="protein sequence ID" value="RDD60465.1"/>
    <property type="molecule type" value="Genomic_DNA"/>
</dbReference>
<evidence type="ECO:0000313" key="3">
    <source>
        <dbReference type="Proteomes" id="UP000253941"/>
    </source>
</evidence>
<reference evidence="2 3" key="1">
    <citation type="submission" date="2018-07" db="EMBL/GenBank/DDBJ databases">
        <title>Venubactetium sediminum gen. nov., sp. nov., isolated from a marine solar saltern.</title>
        <authorList>
            <person name="Wang S."/>
        </authorList>
    </citation>
    <scope>NUCLEOTIDE SEQUENCE [LARGE SCALE GENOMIC DNA]</scope>
    <source>
        <strain evidence="2 3">WD2A32</strain>
    </source>
</reference>
<comment type="caution">
    <text evidence="2">The sequence shown here is derived from an EMBL/GenBank/DDBJ whole genome shotgun (WGS) entry which is preliminary data.</text>
</comment>
<protein>
    <submittedName>
        <fullName evidence="2">Uncharacterized protein</fullName>
    </submittedName>
</protein>
<gene>
    <name evidence="2" type="ORF">DRB17_17855</name>
</gene>
<sequence length="105" mass="11231">MTAILFTFPDGECIGPVTPSLALAAHTAQQQMHAPGEPGSPSHGRRRAPLESAGRWQGCKVRVLGSGLEGRVVGSTRDEGRRLVVQHRGVFRPYATSQLVSLEDA</sequence>
<accession>A0A369T7Y7</accession>
<evidence type="ECO:0000256" key="1">
    <source>
        <dbReference type="SAM" id="MobiDB-lite"/>
    </source>
</evidence>
<name>A0A369T7Y7_9PROT</name>
<keyword evidence="3" id="KW-1185">Reference proteome</keyword>
<feature type="region of interest" description="Disordered" evidence="1">
    <location>
        <begin position="26"/>
        <end position="53"/>
    </location>
</feature>
<dbReference type="Proteomes" id="UP000253941">
    <property type="component" value="Unassembled WGS sequence"/>
</dbReference>
<dbReference type="RefSeq" id="WP_114583590.1">
    <property type="nucleotide sequence ID" value="NZ_QPMH01000026.1"/>
</dbReference>